<dbReference type="InterPro" id="IPR042178">
    <property type="entry name" value="Serpin_sf_1"/>
</dbReference>
<gene>
    <name evidence="7" type="ORF">C7M84_006203</name>
</gene>
<evidence type="ECO:0000313" key="7">
    <source>
        <dbReference type="EMBL" id="ROT75251.1"/>
    </source>
</evidence>
<dbReference type="SMART" id="SM00093">
    <property type="entry name" value="SERPIN"/>
    <property type="match status" value="1"/>
</dbReference>
<dbReference type="InterPro" id="IPR042185">
    <property type="entry name" value="Serpin_sf_2"/>
</dbReference>
<dbReference type="AlphaFoldDB" id="A0A3R7MFV9"/>
<evidence type="ECO:0000313" key="8">
    <source>
        <dbReference type="Proteomes" id="UP000283509"/>
    </source>
</evidence>
<evidence type="ECO:0000256" key="2">
    <source>
        <dbReference type="ARBA" id="ARBA00022690"/>
    </source>
</evidence>
<dbReference type="OrthoDB" id="6347071at2759"/>
<dbReference type="InterPro" id="IPR036186">
    <property type="entry name" value="Serpin_sf"/>
</dbReference>
<reference evidence="7 8" key="1">
    <citation type="submission" date="2018-04" db="EMBL/GenBank/DDBJ databases">
        <authorList>
            <person name="Zhang X."/>
            <person name="Yuan J."/>
            <person name="Li F."/>
            <person name="Xiang J."/>
        </authorList>
    </citation>
    <scope>NUCLEOTIDE SEQUENCE [LARGE SCALE GENOMIC DNA]</scope>
    <source>
        <tissue evidence="7">Muscle</tissue>
    </source>
</reference>
<protein>
    <submittedName>
        <fullName evidence="7">Serpin 3</fullName>
    </submittedName>
</protein>
<dbReference type="PANTHER" id="PTHR11461">
    <property type="entry name" value="SERINE PROTEASE INHIBITOR, SERPIN"/>
    <property type="match status" value="1"/>
</dbReference>
<dbReference type="GO" id="GO:0005615">
    <property type="term" value="C:extracellular space"/>
    <property type="evidence" value="ECO:0007669"/>
    <property type="project" value="InterPro"/>
</dbReference>
<keyword evidence="5" id="KW-0812">Transmembrane</keyword>
<organism evidence="7 8">
    <name type="scientific">Penaeus vannamei</name>
    <name type="common">Whiteleg shrimp</name>
    <name type="synonym">Litopenaeus vannamei</name>
    <dbReference type="NCBI Taxonomy" id="6689"/>
    <lineage>
        <taxon>Eukaryota</taxon>
        <taxon>Metazoa</taxon>
        <taxon>Ecdysozoa</taxon>
        <taxon>Arthropoda</taxon>
        <taxon>Crustacea</taxon>
        <taxon>Multicrustacea</taxon>
        <taxon>Malacostraca</taxon>
        <taxon>Eumalacostraca</taxon>
        <taxon>Eucarida</taxon>
        <taxon>Decapoda</taxon>
        <taxon>Dendrobranchiata</taxon>
        <taxon>Penaeoidea</taxon>
        <taxon>Penaeidae</taxon>
        <taxon>Penaeus</taxon>
    </lineage>
</organism>
<keyword evidence="3" id="KW-0722">Serine protease inhibitor</keyword>
<feature type="domain" description="Serpin" evidence="6">
    <location>
        <begin position="23"/>
        <end position="301"/>
    </location>
</feature>
<sequence>MESAVANQRDVLKLSLSQRNFARDMYMKLARSSPGNIFFSPFTIMTALGMVYSGAQRNTEQEMKTVMNLSQDRISLHRAFKDVITGFQEKGRPFELHTSNIAYVPDSVPLLPNYKAILSNTYQSYAKSGNFRKPELLREEINTTVKSQTNSRILELVPEGVIDEDLKILLINVVYFKGLWEKEFVSHTTEGIFWLSEEENIKVPMMHISESFEMVHHKDLGATVLSMDYKGSRLSMLIVLPLERDGLPEMEAKIADMDLGDLEKAMVSCKIAVSLPRFKMLETIHLTDLLIEVGVMWWASFLSWWV</sequence>
<dbReference type="Gene3D" id="3.30.497.10">
    <property type="entry name" value="Antithrombin, subunit I, domain 2"/>
    <property type="match status" value="1"/>
</dbReference>
<comment type="similarity">
    <text evidence="1 4">Belongs to the serpin family.</text>
</comment>
<dbReference type="GO" id="GO:0004867">
    <property type="term" value="F:serine-type endopeptidase inhibitor activity"/>
    <property type="evidence" value="ECO:0007669"/>
    <property type="project" value="UniProtKB-KW"/>
</dbReference>
<dbReference type="EMBL" id="QCYY01001796">
    <property type="protein sequence ID" value="ROT75251.1"/>
    <property type="molecule type" value="Genomic_DNA"/>
</dbReference>
<keyword evidence="5" id="KW-1133">Transmembrane helix</keyword>
<name>A0A3R7MFV9_PENVA</name>
<dbReference type="Pfam" id="PF00079">
    <property type="entry name" value="Serpin"/>
    <property type="match status" value="1"/>
</dbReference>
<accession>A0A3R7MFV9</accession>
<feature type="transmembrane region" description="Helical" evidence="5">
    <location>
        <begin position="37"/>
        <end position="55"/>
    </location>
</feature>
<comment type="caution">
    <text evidence="7">The sequence shown here is derived from an EMBL/GenBank/DDBJ whole genome shotgun (WGS) entry which is preliminary data.</text>
</comment>
<dbReference type="SUPFAM" id="SSF56574">
    <property type="entry name" value="Serpins"/>
    <property type="match status" value="1"/>
</dbReference>
<dbReference type="STRING" id="6689.A0A3R7MFV9"/>
<evidence type="ECO:0000256" key="5">
    <source>
        <dbReference type="SAM" id="Phobius"/>
    </source>
</evidence>
<reference evidence="7 8" key="2">
    <citation type="submission" date="2019-01" db="EMBL/GenBank/DDBJ databases">
        <title>The decoding of complex shrimp genome reveals the adaptation for benthos swimmer, frequently molting mechanism and breeding impact on genome.</title>
        <authorList>
            <person name="Sun Y."/>
            <person name="Gao Y."/>
            <person name="Yu Y."/>
        </authorList>
    </citation>
    <scope>NUCLEOTIDE SEQUENCE [LARGE SCALE GENOMIC DNA]</scope>
    <source>
        <tissue evidence="7">Muscle</tissue>
    </source>
</reference>
<keyword evidence="5" id="KW-0472">Membrane</keyword>
<dbReference type="Proteomes" id="UP000283509">
    <property type="component" value="Unassembled WGS sequence"/>
</dbReference>
<keyword evidence="8" id="KW-1185">Reference proteome</keyword>
<evidence type="ECO:0000259" key="6">
    <source>
        <dbReference type="SMART" id="SM00093"/>
    </source>
</evidence>
<dbReference type="Gene3D" id="2.30.39.10">
    <property type="entry name" value="Alpha-1-antitrypsin, domain 1"/>
    <property type="match status" value="1"/>
</dbReference>
<keyword evidence="2" id="KW-0646">Protease inhibitor</keyword>
<dbReference type="InterPro" id="IPR023796">
    <property type="entry name" value="Serpin_dom"/>
</dbReference>
<evidence type="ECO:0000256" key="4">
    <source>
        <dbReference type="RuleBase" id="RU000411"/>
    </source>
</evidence>
<proteinExistence type="inferred from homology"/>
<evidence type="ECO:0000256" key="3">
    <source>
        <dbReference type="ARBA" id="ARBA00022900"/>
    </source>
</evidence>
<dbReference type="InterPro" id="IPR000215">
    <property type="entry name" value="Serpin_fam"/>
</dbReference>
<evidence type="ECO:0000256" key="1">
    <source>
        <dbReference type="ARBA" id="ARBA00009500"/>
    </source>
</evidence>
<dbReference type="PANTHER" id="PTHR11461:SF211">
    <property type="entry name" value="GH10112P-RELATED"/>
    <property type="match status" value="1"/>
</dbReference>